<proteinExistence type="predicted"/>
<keyword evidence="1" id="KW-1133">Transmembrane helix</keyword>
<feature type="transmembrane region" description="Helical" evidence="1">
    <location>
        <begin position="85"/>
        <end position="105"/>
    </location>
</feature>
<evidence type="ECO:0000313" key="2">
    <source>
        <dbReference type="Ensembl" id="ENSSSCP00030025568.1"/>
    </source>
</evidence>
<organism evidence="2 3">
    <name type="scientific">Sus scrofa</name>
    <name type="common">Pig</name>
    <dbReference type="NCBI Taxonomy" id="9823"/>
    <lineage>
        <taxon>Eukaryota</taxon>
        <taxon>Metazoa</taxon>
        <taxon>Chordata</taxon>
        <taxon>Craniata</taxon>
        <taxon>Vertebrata</taxon>
        <taxon>Euteleostomi</taxon>
        <taxon>Mammalia</taxon>
        <taxon>Eutheria</taxon>
        <taxon>Laurasiatheria</taxon>
        <taxon>Artiodactyla</taxon>
        <taxon>Suina</taxon>
        <taxon>Suidae</taxon>
        <taxon>Sus</taxon>
    </lineage>
</organism>
<evidence type="ECO:0000256" key="1">
    <source>
        <dbReference type="SAM" id="Phobius"/>
    </source>
</evidence>
<feature type="transmembrane region" description="Helical" evidence="1">
    <location>
        <begin position="12"/>
        <end position="36"/>
    </location>
</feature>
<dbReference type="Proteomes" id="UP000694570">
    <property type="component" value="Unplaced"/>
</dbReference>
<feature type="transmembrane region" description="Helical" evidence="1">
    <location>
        <begin position="48"/>
        <end position="70"/>
    </location>
</feature>
<reference evidence="2" key="1">
    <citation type="submission" date="2025-08" db="UniProtKB">
        <authorList>
            <consortium name="Ensembl"/>
        </authorList>
    </citation>
    <scope>IDENTIFICATION</scope>
</reference>
<dbReference type="AlphaFoldDB" id="A0A8D0WVA1"/>
<protein>
    <submittedName>
        <fullName evidence="2">Uncharacterized protein</fullName>
    </submittedName>
</protein>
<keyword evidence="1" id="KW-0472">Membrane</keyword>
<evidence type="ECO:0000313" key="3">
    <source>
        <dbReference type="Proteomes" id="UP000694570"/>
    </source>
</evidence>
<name>A0A8D0WVA1_PIG</name>
<sequence>MMAIVTGVRWYLIVVLICIFLIISDVEHVFMFLLSICTSSLEECLLRCFAHLSVGLLVFLLLSCINYLYILEIKPFSVASFETNLSHSIGCLSFFVVSFAVEKLFSLFMSHWFNFAFISVALGV</sequence>
<dbReference type="Ensembl" id="ENSSSCT00030056147.1">
    <property type="protein sequence ID" value="ENSSSCP00030025568.1"/>
    <property type="gene ID" value="ENSSSCG00030040402.1"/>
</dbReference>
<keyword evidence="1" id="KW-0812">Transmembrane</keyword>
<accession>A0A8D0WVA1</accession>